<reference evidence="3" key="2">
    <citation type="journal article" date="2015" name="Data Brief">
        <title>Shoot transcriptome of the giant reed, Arundo donax.</title>
        <authorList>
            <person name="Barrero R.A."/>
            <person name="Guerrero F.D."/>
            <person name="Moolhuijzen P."/>
            <person name="Goolsby J.A."/>
            <person name="Tidwell J."/>
            <person name="Bellgard S.E."/>
            <person name="Bellgard M.I."/>
        </authorList>
    </citation>
    <scope>NUCLEOTIDE SEQUENCE</scope>
    <source>
        <tissue evidence="3">Shoot tissue taken approximately 20 cm above the soil surface</tissue>
    </source>
</reference>
<dbReference type="Pfam" id="PF23635">
    <property type="entry name" value="Beta-prop_AT5G49610-like"/>
    <property type="match status" value="1"/>
</dbReference>
<dbReference type="EMBL" id="GBRH01188954">
    <property type="protein sequence ID" value="JAE08942.1"/>
    <property type="molecule type" value="Transcribed_RNA"/>
</dbReference>
<feature type="domain" description="F-box protein AT5G49610-like beta-propeller" evidence="2">
    <location>
        <begin position="75"/>
        <end position="329"/>
    </location>
</feature>
<dbReference type="SUPFAM" id="SSF50965">
    <property type="entry name" value="Galactose oxidase, central domain"/>
    <property type="match status" value="1"/>
</dbReference>
<dbReference type="InterPro" id="IPR011043">
    <property type="entry name" value="Gal_Oxase/kelch_b-propeller"/>
</dbReference>
<dbReference type="AlphaFoldDB" id="A0A0A9F9C0"/>
<dbReference type="Gene3D" id="1.20.1280.50">
    <property type="match status" value="1"/>
</dbReference>
<dbReference type="PANTHER" id="PTHR32133">
    <property type="entry name" value="OS07G0120400 PROTEIN"/>
    <property type="match status" value="1"/>
</dbReference>
<dbReference type="InterPro" id="IPR001810">
    <property type="entry name" value="F-box_dom"/>
</dbReference>
<feature type="domain" description="F-box" evidence="1">
    <location>
        <begin position="2"/>
        <end position="26"/>
    </location>
</feature>
<dbReference type="InterPro" id="IPR036047">
    <property type="entry name" value="F-box-like_dom_sf"/>
</dbReference>
<dbReference type="Pfam" id="PF00646">
    <property type="entry name" value="F-box"/>
    <property type="match status" value="1"/>
</dbReference>
<proteinExistence type="predicted"/>
<evidence type="ECO:0000259" key="2">
    <source>
        <dbReference type="Pfam" id="PF23635"/>
    </source>
</evidence>
<evidence type="ECO:0000259" key="1">
    <source>
        <dbReference type="Pfam" id="PF00646"/>
    </source>
</evidence>
<protein>
    <submittedName>
        <fullName evidence="3">Uncharacterized protein</fullName>
    </submittedName>
</protein>
<evidence type="ECO:0000313" key="3">
    <source>
        <dbReference type="EMBL" id="JAE08942.1"/>
    </source>
</evidence>
<sequence>MPSSLPRASLVCKRWRRLVSDPGFLRRFRARHRRNAPLLGFFTQGSSGATFTPTLEPPDRLPRGRFSLKLDDGCRILNCRHGLVLIVDRTRLQVLVWDPITGDLSRVAFPPGFGDGGTAVVNHGAVLRAASDVQGGEDHSIHFLVALVGNDVAATRAFACVYSSVTGVWSNLISTACPSMVPMYFPSTLVGGSLYWLLGWHSVGILEFDLDKQSLAVIDVPPGMLDYSLGHHCVTPAVGGGLGFTCLSGYNAKLWTRKTDCNGVARWVLGRSIELDKLLSLNREEGFPPMVFGFAEEDNMSFLATNIGIFMVQLESMQFKKPFEMLNLDAYHPFASIYTAGLGIDGGRDGGDLLHNT</sequence>
<dbReference type="SUPFAM" id="SSF81383">
    <property type="entry name" value="F-box domain"/>
    <property type="match status" value="1"/>
</dbReference>
<dbReference type="PANTHER" id="PTHR32133:SF380">
    <property type="entry name" value="OS10G0137700 PROTEIN"/>
    <property type="match status" value="1"/>
</dbReference>
<organism evidence="3">
    <name type="scientific">Arundo donax</name>
    <name type="common">Giant reed</name>
    <name type="synonym">Donax arundinaceus</name>
    <dbReference type="NCBI Taxonomy" id="35708"/>
    <lineage>
        <taxon>Eukaryota</taxon>
        <taxon>Viridiplantae</taxon>
        <taxon>Streptophyta</taxon>
        <taxon>Embryophyta</taxon>
        <taxon>Tracheophyta</taxon>
        <taxon>Spermatophyta</taxon>
        <taxon>Magnoliopsida</taxon>
        <taxon>Liliopsida</taxon>
        <taxon>Poales</taxon>
        <taxon>Poaceae</taxon>
        <taxon>PACMAD clade</taxon>
        <taxon>Arundinoideae</taxon>
        <taxon>Arundineae</taxon>
        <taxon>Arundo</taxon>
    </lineage>
</organism>
<reference evidence="3" key="1">
    <citation type="submission" date="2014-09" db="EMBL/GenBank/DDBJ databases">
        <authorList>
            <person name="Magalhaes I.L.F."/>
            <person name="Oliveira U."/>
            <person name="Santos F.R."/>
            <person name="Vidigal T.H.D.A."/>
            <person name="Brescovit A.D."/>
            <person name="Santos A.J."/>
        </authorList>
    </citation>
    <scope>NUCLEOTIDE SEQUENCE</scope>
    <source>
        <tissue evidence="3">Shoot tissue taken approximately 20 cm above the soil surface</tissue>
    </source>
</reference>
<accession>A0A0A9F9C0</accession>
<name>A0A0A9F9C0_ARUDO</name>
<dbReference type="InterPro" id="IPR056594">
    <property type="entry name" value="AT5G49610-like_b-prop"/>
</dbReference>